<sequence length="335" mass="37075">SRPGPVGPADHRAGGARAQLGGGAGLGRRHARRARRRPHHRRGAHGPTVRRRAVRAAAAARAVRRRRVRRGDRRLRADRRDAAAAVVPRRRALVAREGLPAAGSDPRRGAAVRADGARRVAAGRGGHRRRAAPRGEPHRDARDPPRPRAGLAAPRDEPRPDGRRRGAPDVHLPQPLRLLDRRGRRQPRVPRRRRPVLRGVARDAAGGARRGRRGVLPRARPARAVLRAGGPRRGDARPARRRAVRRRARRGGGSARHVHAGARHRARRRVAAARPPVRRQGRPPAEEDRHRARRQGRWTQTHDDVAAGPCRVPAFGCELRGRRPEDHVRCPGRSL</sequence>
<feature type="compositionally biased region" description="Basic and acidic residues" evidence="1">
    <location>
        <begin position="154"/>
        <end position="168"/>
    </location>
</feature>
<gene>
    <name evidence="2" type="ORF">AVDCRST_MAG85-921</name>
</gene>
<feature type="compositionally biased region" description="Low complexity" evidence="1">
    <location>
        <begin position="197"/>
        <end position="207"/>
    </location>
</feature>
<dbReference type="GO" id="GO:0016787">
    <property type="term" value="F:hydrolase activity"/>
    <property type="evidence" value="ECO:0007669"/>
    <property type="project" value="UniProtKB-KW"/>
</dbReference>
<feature type="compositionally biased region" description="Basic residues" evidence="1">
    <location>
        <begin position="62"/>
        <end position="73"/>
    </location>
</feature>
<evidence type="ECO:0000256" key="1">
    <source>
        <dbReference type="SAM" id="MobiDB-lite"/>
    </source>
</evidence>
<proteinExistence type="predicted"/>
<evidence type="ECO:0000313" key="2">
    <source>
        <dbReference type="EMBL" id="CAA9485569.1"/>
    </source>
</evidence>
<feature type="compositionally biased region" description="Basic residues" evidence="1">
    <location>
        <begin position="27"/>
        <end position="54"/>
    </location>
</feature>
<feature type="compositionally biased region" description="Basic residues" evidence="1">
    <location>
        <begin position="239"/>
        <end position="281"/>
    </location>
</feature>
<feature type="non-terminal residue" evidence="2">
    <location>
        <position position="335"/>
    </location>
</feature>
<dbReference type="EMBL" id="CADCVT010000103">
    <property type="protein sequence ID" value="CAA9485569.1"/>
    <property type="molecule type" value="Genomic_DNA"/>
</dbReference>
<feature type="compositionally biased region" description="Basic and acidic residues" evidence="1">
    <location>
        <begin position="133"/>
        <end position="146"/>
    </location>
</feature>
<feature type="compositionally biased region" description="Low complexity" evidence="1">
    <location>
        <begin position="109"/>
        <end position="122"/>
    </location>
</feature>
<dbReference type="EC" id="3.6.3.16" evidence="2"/>
<dbReference type="AlphaFoldDB" id="A0A6J4S5T4"/>
<feature type="non-terminal residue" evidence="2">
    <location>
        <position position="1"/>
    </location>
</feature>
<accession>A0A6J4S5T4</accession>
<feature type="region of interest" description="Disordered" evidence="1">
    <location>
        <begin position="1"/>
        <end position="307"/>
    </location>
</feature>
<feature type="compositionally biased region" description="Basic residues" evidence="1">
    <location>
        <begin position="182"/>
        <end position="196"/>
    </location>
</feature>
<organism evidence="2">
    <name type="scientific">uncultured Solirubrobacteraceae bacterium</name>
    <dbReference type="NCBI Taxonomy" id="1162706"/>
    <lineage>
        <taxon>Bacteria</taxon>
        <taxon>Bacillati</taxon>
        <taxon>Actinomycetota</taxon>
        <taxon>Thermoleophilia</taxon>
        <taxon>Solirubrobacterales</taxon>
        <taxon>Solirubrobacteraceae</taxon>
        <taxon>environmental samples</taxon>
    </lineage>
</organism>
<name>A0A6J4S5T4_9ACTN</name>
<protein>
    <submittedName>
        <fullName evidence="2">Arsenical pump-driving ATPase TEMP</fullName>
        <ecNumber evidence="2">3.6.3.16</ecNumber>
    </submittedName>
</protein>
<feature type="compositionally biased region" description="Low complexity" evidence="1">
    <location>
        <begin position="216"/>
        <end position="229"/>
    </location>
</feature>
<keyword evidence="2" id="KW-0378">Hydrolase</keyword>
<reference evidence="2" key="1">
    <citation type="submission" date="2020-02" db="EMBL/GenBank/DDBJ databases">
        <authorList>
            <person name="Meier V. D."/>
        </authorList>
    </citation>
    <scope>NUCLEOTIDE SEQUENCE</scope>
    <source>
        <strain evidence="2">AVDCRST_MAG85</strain>
    </source>
</reference>